<dbReference type="InterPro" id="IPR010985">
    <property type="entry name" value="Ribbon_hlx_hlx"/>
</dbReference>
<dbReference type="EMBL" id="PEZT01000021">
    <property type="protein sequence ID" value="PIS09044.1"/>
    <property type="molecule type" value="Genomic_DNA"/>
</dbReference>
<evidence type="ECO:0000313" key="2">
    <source>
        <dbReference type="EMBL" id="PIS09044.1"/>
    </source>
</evidence>
<proteinExistence type="predicted"/>
<name>A0A2H0W8P7_9BACT</name>
<evidence type="ECO:0000313" key="3">
    <source>
        <dbReference type="Proteomes" id="UP000230093"/>
    </source>
</evidence>
<accession>A0A2H0W8P7</accession>
<dbReference type="Gene3D" id="1.10.1220.10">
    <property type="entry name" value="Met repressor-like"/>
    <property type="match status" value="1"/>
</dbReference>
<dbReference type="InterPro" id="IPR013321">
    <property type="entry name" value="Arc_rbn_hlx_hlx"/>
</dbReference>
<dbReference type="SUPFAM" id="SSF47598">
    <property type="entry name" value="Ribbon-helix-helix"/>
    <property type="match status" value="1"/>
</dbReference>
<dbReference type="AlphaFoldDB" id="A0A2H0W8P7"/>
<evidence type="ECO:0000259" key="1">
    <source>
        <dbReference type="Pfam" id="PF01402"/>
    </source>
</evidence>
<comment type="caution">
    <text evidence="2">The sequence shown here is derived from an EMBL/GenBank/DDBJ whole genome shotgun (WGS) entry which is preliminary data.</text>
</comment>
<dbReference type="Proteomes" id="UP000230093">
    <property type="component" value="Unassembled WGS sequence"/>
</dbReference>
<gene>
    <name evidence="2" type="ORF">COT75_03480</name>
</gene>
<dbReference type="InterPro" id="IPR002145">
    <property type="entry name" value="CopG"/>
</dbReference>
<reference evidence="3" key="1">
    <citation type="submission" date="2017-09" db="EMBL/GenBank/DDBJ databases">
        <title>Depth-based differentiation of microbial function through sediment-hosted aquifers and enrichment of novel symbionts in the deep terrestrial subsurface.</title>
        <authorList>
            <person name="Probst A.J."/>
            <person name="Ladd B."/>
            <person name="Jarett J.K."/>
            <person name="Geller-Mcgrath D.E."/>
            <person name="Sieber C.M.K."/>
            <person name="Emerson J.B."/>
            <person name="Anantharaman K."/>
            <person name="Thomas B.C."/>
            <person name="Malmstrom R."/>
            <person name="Stieglmeier M."/>
            <person name="Klingl A."/>
            <person name="Woyke T."/>
            <person name="Ryan C.M."/>
            <person name="Banfield J.F."/>
        </authorList>
    </citation>
    <scope>NUCLEOTIDE SEQUENCE [LARGE SCALE GENOMIC DNA]</scope>
</reference>
<feature type="domain" description="Ribbon-helix-helix protein CopG" evidence="1">
    <location>
        <begin position="6"/>
        <end position="44"/>
    </location>
</feature>
<dbReference type="Pfam" id="PF01402">
    <property type="entry name" value="RHH_1"/>
    <property type="match status" value="1"/>
</dbReference>
<organism evidence="2 3">
    <name type="scientific">Candidatus Beckwithbacteria bacterium CG10_big_fil_rev_8_21_14_0_10_34_10</name>
    <dbReference type="NCBI Taxonomy" id="1974495"/>
    <lineage>
        <taxon>Bacteria</taxon>
        <taxon>Candidatus Beckwithiibacteriota</taxon>
    </lineage>
</organism>
<dbReference type="CDD" id="cd22231">
    <property type="entry name" value="RHH_NikR_HicB-like"/>
    <property type="match status" value="1"/>
</dbReference>
<sequence length="84" mass="9799">MVTQLINFTISKLLLKDIDFMAKKKRASRSELLRQAVRAYLEEEETRATAFSLVEKTAKKINLSEDKAMKLAQEAQKWARRQNK</sequence>
<protein>
    <submittedName>
        <fullName evidence="2">CopG family transcriptional regulator</fullName>
    </submittedName>
</protein>
<dbReference type="GO" id="GO:0006355">
    <property type="term" value="P:regulation of DNA-templated transcription"/>
    <property type="evidence" value="ECO:0007669"/>
    <property type="project" value="InterPro"/>
</dbReference>